<dbReference type="InterPro" id="IPR000182">
    <property type="entry name" value="GNAT_dom"/>
</dbReference>
<dbReference type="PANTHER" id="PTHR13355:SF11">
    <property type="entry name" value="GLUCOSAMINE 6-PHOSPHATE N-ACETYLTRANSFERASE"/>
    <property type="match status" value="1"/>
</dbReference>
<proteinExistence type="predicted"/>
<sequence length="302" mass="34256">MLTIETVHWSDASDTLRDLRFAVFVDEQHVPEDMEIDQYDPDALHFLATRSGEPIATARLLADGTIGRMAVLAPYRHQGIGTALLEHSLNEAANQGLTEVSLAAQTHAIPFYEKAGFELEGPIFMDAGIPHQRMTKAIVPQGKLGIDSEKFRVKDMPATVLAMARQARRKLYIFSRCLEPEIYGDPALAECCSELARRHRNSEIRLLICDDRPLREIRHPMVDLSQRLSSSISLRVIKPEHTRDVTEYFLLVDKEGIIVSSRAGLTLGWASFYQRPAVREYGEQFDRLWNLGKPSPWLRTLY</sequence>
<dbReference type="AlphaFoldDB" id="A0A7T4R3W3"/>
<dbReference type="InterPro" id="IPR057691">
    <property type="entry name" value="DUF7931"/>
</dbReference>
<feature type="domain" description="N-acetyltransferase" evidence="1">
    <location>
        <begin position="2"/>
        <end position="139"/>
    </location>
</feature>
<reference evidence="2 3" key="1">
    <citation type="submission" date="2020-12" db="EMBL/GenBank/DDBJ databases">
        <authorList>
            <person name="Shan Y."/>
        </authorList>
    </citation>
    <scope>NUCLEOTIDE SEQUENCE [LARGE SCALE GENOMIC DNA]</scope>
    <source>
        <strain evidence="3">csc3.9</strain>
    </source>
</reference>
<dbReference type="CDD" id="cd04301">
    <property type="entry name" value="NAT_SF"/>
    <property type="match status" value="1"/>
</dbReference>
<dbReference type="PROSITE" id="PS51186">
    <property type="entry name" value="GNAT"/>
    <property type="match status" value="1"/>
</dbReference>
<dbReference type="Pfam" id="PF13673">
    <property type="entry name" value="Acetyltransf_10"/>
    <property type="match status" value="1"/>
</dbReference>
<dbReference type="Pfam" id="PF25559">
    <property type="entry name" value="DUF7931"/>
    <property type="match status" value="1"/>
</dbReference>
<keyword evidence="2" id="KW-0808">Transferase</keyword>
<keyword evidence="3" id="KW-1185">Reference proteome</keyword>
<gene>
    <name evidence="2" type="ORF">I6N98_09330</name>
</gene>
<dbReference type="GO" id="GO:0004343">
    <property type="term" value="F:glucosamine 6-phosphate N-acetyltransferase activity"/>
    <property type="evidence" value="ECO:0007669"/>
    <property type="project" value="TreeGrafter"/>
</dbReference>
<name>A0A7T4R3W3_9GAMM</name>
<dbReference type="SUPFAM" id="SSF55729">
    <property type="entry name" value="Acyl-CoA N-acyltransferases (Nat)"/>
    <property type="match status" value="1"/>
</dbReference>
<evidence type="ECO:0000313" key="3">
    <source>
        <dbReference type="Proteomes" id="UP000596063"/>
    </source>
</evidence>
<dbReference type="EMBL" id="CP066167">
    <property type="protein sequence ID" value="QQD20006.1"/>
    <property type="molecule type" value="Genomic_DNA"/>
</dbReference>
<dbReference type="Gene3D" id="3.40.630.30">
    <property type="match status" value="1"/>
</dbReference>
<dbReference type="PANTHER" id="PTHR13355">
    <property type="entry name" value="GLUCOSAMINE 6-PHOSPHATE N-ACETYLTRANSFERASE"/>
    <property type="match status" value="1"/>
</dbReference>
<dbReference type="Proteomes" id="UP000596063">
    <property type="component" value="Chromosome"/>
</dbReference>
<organism evidence="2 3">
    <name type="scientific">Spongiibacter nanhainus</name>
    <dbReference type="NCBI Taxonomy" id="2794344"/>
    <lineage>
        <taxon>Bacteria</taxon>
        <taxon>Pseudomonadati</taxon>
        <taxon>Pseudomonadota</taxon>
        <taxon>Gammaproteobacteria</taxon>
        <taxon>Cellvibrionales</taxon>
        <taxon>Spongiibacteraceae</taxon>
        <taxon>Spongiibacter</taxon>
    </lineage>
</organism>
<dbReference type="KEGG" id="snan:I6N98_09330"/>
<dbReference type="InterPro" id="IPR039143">
    <property type="entry name" value="GNPNAT1-like"/>
</dbReference>
<dbReference type="InterPro" id="IPR016181">
    <property type="entry name" value="Acyl_CoA_acyltransferase"/>
</dbReference>
<accession>A0A7T4R3W3</accession>
<dbReference type="RefSeq" id="WP_198571483.1">
    <property type="nucleotide sequence ID" value="NZ_CP066167.1"/>
</dbReference>
<evidence type="ECO:0000313" key="2">
    <source>
        <dbReference type="EMBL" id="QQD20006.1"/>
    </source>
</evidence>
<evidence type="ECO:0000259" key="1">
    <source>
        <dbReference type="PROSITE" id="PS51186"/>
    </source>
</evidence>
<protein>
    <submittedName>
        <fullName evidence="2">GNAT family N-acetyltransferase</fullName>
    </submittedName>
</protein>